<evidence type="ECO:0008006" key="5">
    <source>
        <dbReference type="Google" id="ProtNLM"/>
    </source>
</evidence>
<evidence type="ECO:0000313" key="4">
    <source>
        <dbReference type="Proteomes" id="UP000192906"/>
    </source>
</evidence>
<feature type="domain" description="BanI/HgiCI C-terminal" evidence="2">
    <location>
        <begin position="183"/>
        <end position="339"/>
    </location>
</feature>
<dbReference type="AlphaFoldDB" id="A0A1X7CDY1"/>
<feature type="domain" description="BanI/HgiCI N-terminal" evidence="1">
    <location>
        <begin position="18"/>
        <end position="180"/>
    </location>
</feature>
<dbReference type="OrthoDB" id="2987485at2"/>
<dbReference type="InterPro" id="IPR058973">
    <property type="entry name" value="RE_BanI/HgiCI_C"/>
</dbReference>
<accession>A0A1X7CDY1</accession>
<name>A0A1X7CDY1_9BACT</name>
<dbReference type="Pfam" id="PF24447">
    <property type="entry name" value="RE_BanI"/>
    <property type="match status" value="1"/>
</dbReference>
<evidence type="ECO:0000259" key="2">
    <source>
        <dbReference type="Pfam" id="PF26568"/>
    </source>
</evidence>
<dbReference type="RefSeq" id="WP_085098473.1">
    <property type="nucleotide sequence ID" value="NZ_FWZU01000001.1"/>
</dbReference>
<dbReference type="Pfam" id="PF26568">
    <property type="entry name" value="RE_BanI_C"/>
    <property type="match status" value="1"/>
</dbReference>
<protein>
    <recommendedName>
        <fullName evidence="5">Restriction endonuclease</fullName>
    </recommendedName>
</protein>
<sequence>MQEANRAIEDIEKNAVLWWPEHLNVANAKVSVIPKLLETQDDFLNIIALSKSNPYQVFELLKASKFPANLFLKHLSVLADYGGEPIQRLGRSFSQIFKQNKGKYFITFTWESNTYEYIFQALPIKGLNNTKLFIDGKGLLEKKILNKLYEDMIVLLMFGSTSTVSDEAGLIACEIGTLLGKNEILKKYIKERYINVSRITGGATANSLGQLAQKEVYKYLSDSLSKDFNVTSNGTIQLKGYDKDGGMPFDIVVEKTGSKIGIEVSFQVTTNSTIERKAGQAADRINLMHENGYKIAYILDGAGNFQRRSAVSTICANSDCTIAYTEKEFEFLSQWIGENID</sequence>
<dbReference type="EMBL" id="FWZU01000001">
    <property type="protein sequence ID" value="SME95020.1"/>
    <property type="molecule type" value="Genomic_DNA"/>
</dbReference>
<keyword evidence="4" id="KW-1185">Reference proteome</keyword>
<dbReference type="Proteomes" id="UP000192906">
    <property type="component" value="Unassembled WGS sequence"/>
</dbReference>
<proteinExistence type="predicted"/>
<reference evidence="4" key="1">
    <citation type="submission" date="2017-04" db="EMBL/GenBank/DDBJ databases">
        <authorList>
            <person name="Varghese N."/>
            <person name="Submissions S."/>
        </authorList>
    </citation>
    <scope>NUCLEOTIDE SEQUENCE [LARGE SCALE GENOMIC DNA]</scope>
    <source>
        <strain evidence="4">K3S</strain>
    </source>
</reference>
<dbReference type="InterPro" id="IPR058974">
    <property type="entry name" value="RE_BanI/HgiCI_N"/>
</dbReference>
<organism evidence="3 4">
    <name type="scientific">Desulfovibrio gilichinskyi</name>
    <dbReference type="NCBI Taxonomy" id="1519643"/>
    <lineage>
        <taxon>Bacteria</taxon>
        <taxon>Pseudomonadati</taxon>
        <taxon>Thermodesulfobacteriota</taxon>
        <taxon>Desulfovibrionia</taxon>
        <taxon>Desulfovibrionales</taxon>
        <taxon>Desulfovibrionaceae</taxon>
        <taxon>Desulfovibrio</taxon>
    </lineage>
</organism>
<evidence type="ECO:0000313" key="3">
    <source>
        <dbReference type="EMBL" id="SME95020.1"/>
    </source>
</evidence>
<gene>
    <name evidence="3" type="ORF">SAMN06295933_0756</name>
</gene>
<evidence type="ECO:0000259" key="1">
    <source>
        <dbReference type="Pfam" id="PF24447"/>
    </source>
</evidence>